<keyword evidence="2" id="KW-1133">Transmembrane helix</keyword>
<dbReference type="Pfam" id="PF00990">
    <property type="entry name" value="GGDEF"/>
    <property type="match status" value="1"/>
</dbReference>
<proteinExistence type="predicted"/>
<organism evidence="4 5">
    <name type="scientific">Ruminiclostridium sufflavum DSM 19573</name>
    <dbReference type="NCBI Taxonomy" id="1121337"/>
    <lineage>
        <taxon>Bacteria</taxon>
        <taxon>Bacillati</taxon>
        <taxon>Bacillota</taxon>
        <taxon>Clostridia</taxon>
        <taxon>Eubacteriales</taxon>
        <taxon>Oscillospiraceae</taxon>
        <taxon>Ruminiclostridium</taxon>
    </lineage>
</organism>
<dbReference type="Pfam" id="PF13185">
    <property type="entry name" value="GAF_2"/>
    <property type="match status" value="1"/>
</dbReference>
<dbReference type="PANTHER" id="PTHR45138">
    <property type="entry name" value="REGULATORY COMPONENTS OF SENSORY TRANSDUCTION SYSTEM"/>
    <property type="match status" value="1"/>
</dbReference>
<feature type="transmembrane region" description="Helical" evidence="2">
    <location>
        <begin position="80"/>
        <end position="97"/>
    </location>
</feature>
<feature type="domain" description="GGDEF" evidence="3">
    <location>
        <begin position="425"/>
        <end position="558"/>
    </location>
</feature>
<dbReference type="EMBL" id="QKMR01000016">
    <property type="protein sequence ID" value="PYG86839.1"/>
    <property type="molecule type" value="Genomic_DNA"/>
</dbReference>
<dbReference type="SUPFAM" id="SSF55073">
    <property type="entry name" value="Nucleotide cyclase"/>
    <property type="match status" value="1"/>
</dbReference>
<dbReference type="SMART" id="SM00267">
    <property type="entry name" value="GGDEF"/>
    <property type="match status" value="1"/>
</dbReference>
<feature type="transmembrane region" description="Helical" evidence="2">
    <location>
        <begin position="39"/>
        <end position="59"/>
    </location>
</feature>
<feature type="transmembrane region" description="Helical" evidence="2">
    <location>
        <begin position="117"/>
        <end position="140"/>
    </location>
</feature>
<keyword evidence="5" id="KW-1185">Reference proteome</keyword>
<feature type="coiled-coil region" evidence="1">
    <location>
        <begin position="185"/>
        <end position="230"/>
    </location>
</feature>
<dbReference type="SMART" id="SM00065">
    <property type="entry name" value="GAF"/>
    <property type="match status" value="1"/>
</dbReference>
<dbReference type="GO" id="GO:0052621">
    <property type="term" value="F:diguanylate cyclase activity"/>
    <property type="evidence" value="ECO:0007669"/>
    <property type="project" value="TreeGrafter"/>
</dbReference>
<accession>A0A318XMG5</accession>
<evidence type="ECO:0000313" key="4">
    <source>
        <dbReference type="EMBL" id="PYG86839.1"/>
    </source>
</evidence>
<keyword evidence="2" id="KW-0472">Membrane</keyword>
<evidence type="ECO:0000256" key="1">
    <source>
        <dbReference type="SAM" id="Coils"/>
    </source>
</evidence>
<dbReference type="SUPFAM" id="SSF55781">
    <property type="entry name" value="GAF domain-like"/>
    <property type="match status" value="1"/>
</dbReference>
<protein>
    <submittedName>
        <fullName evidence="4">Diguanylate cyclase (GGDEF)-like protein</fullName>
    </submittedName>
</protein>
<dbReference type="NCBIfam" id="TIGR00254">
    <property type="entry name" value="GGDEF"/>
    <property type="match status" value="1"/>
</dbReference>
<dbReference type="CDD" id="cd01949">
    <property type="entry name" value="GGDEF"/>
    <property type="match status" value="1"/>
</dbReference>
<dbReference type="RefSeq" id="WP_110462669.1">
    <property type="nucleotide sequence ID" value="NZ_QKMR01000016.1"/>
</dbReference>
<dbReference type="PROSITE" id="PS50887">
    <property type="entry name" value="GGDEF"/>
    <property type="match status" value="1"/>
</dbReference>
<dbReference type="Proteomes" id="UP000248132">
    <property type="component" value="Unassembled WGS sequence"/>
</dbReference>
<reference evidence="4 5" key="1">
    <citation type="submission" date="2018-06" db="EMBL/GenBank/DDBJ databases">
        <title>Genomic Encyclopedia of Type Strains, Phase I: the one thousand microbial genomes (KMG-I) project.</title>
        <authorList>
            <person name="Kyrpides N."/>
        </authorList>
    </citation>
    <scope>NUCLEOTIDE SEQUENCE [LARGE SCALE GENOMIC DNA]</scope>
    <source>
        <strain evidence="4 5">DSM 19573</strain>
    </source>
</reference>
<dbReference type="InterPro" id="IPR003018">
    <property type="entry name" value="GAF"/>
</dbReference>
<keyword evidence="2" id="KW-0812">Transmembrane</keyword>
<dbReference type="AlphaFoldDB" id="A0A318XMG5"/>
<comment type="caution">
    <text evidence="4">The sequence shown here is derived from an EMBL/GenBank/DDBJ whole genome shotgun (WGS) entry which is preliminary data.</text>
</comment>
<dbReference type="InterPro" id="IPR029016">
    <property type="entry name" value="GAF-like_dom_sf"/>
</dbReference>
<dbReference type="InterPro" id="IPR029787">
    <property type="entry name" value="Nucleotide_cyclase"/>
</dbReference>
<dbReference type="OrthoDB" id="9805474at2"/>
<name>A0A318XMG5_9FIRM</name>
<dbReference type="InterPro" id="IPR050469">
    <property type="entry name" value="Diguanylate_Cyclase"/>
</dbReference>
<keyword evidence="1" id="KW-0175">Coiled coil</keyword>
<dbReference type="InterPro" id="IPR043128">
    <property type="entry name" value="Rev_trsase/Diguanyl_cyclase"/>
</dbReference>
<dbReference type="Gene3D" id="3.30.450.40">
    <property type="match status" value="1"/>
</dbReference>
<dbReference type="InterPro" id="IPR000160">
    <property type="entry name" value="GGDEF_dom"/>
</dbReference>
<dbReference type="Gene3D" id="3.30.70.270">
    <property type="match status" value="1"/>
</dbReference>
<feature type="transmembrane region" description="Helical" evidence="2">
    <location>
        <begin position="152"/>
        <end position="174"/>
    </location>
</feature>
<sequence>MNKIQKFEKVLGVCCWGFIALLSVSVCLAVGPDFKIDNILAPDIMVIVLMFLLSIYNLVRWKYVSNKFVYTEKVFDAFRIIEVVLVSIFIIGSYQYIEYCILIVPMIFSSLSRGRKLSFTLLGISILIKIVKGLISYFLIDGYTLSSSGLLNHLLSLAWVYIVWISLINITSAFSEQNYKNEKENQRLVVELGEKYEQLEAAQNEIQIQYDKLKESNHKLEDTNLRLTNSIAEFYTLQQISEAIGSIFDINELLKFVNDVIIGVMGVNYSTILLFDHKKNKLKVHFTNIKDKEDLAILGDNINCKFLVDILESEKPILENNVVPDKYDFIKARIIGSFICIPLSSKSRKFGLLLIEHKNQNTFNKENLRLVTTICKSVSMAIENAELYASMQVLATIDGLTGVFNRVYFHQKLESEFNTARESGYELTLVILDIDYFKKFNDTYGHLFGDVVLKSVVQTVKNSLRSTDTIARFGGEEFVIILPRTSIKRAYEKVEFLRQKIADNVITDNLVSASVTASFGIASYPETSKNLNEIIKDADNALYKAKDNGRNCIEVAKDFDFNR</sequence>
<dbReference type="PANTHER" id="PTHR45138:SF9">
    <property type="entry name" value="DIGUANYLATE CYCLASE DGCM-RELATED"/>
    <property type="match status" value="1"/>
</dbReference>
<gene>
    <name evidence="4" type="ORF">LY28_02659</name>
</gene>
<evidence type="ECO:0000259" key="3">
    <source>
        <dbReference type="PROSITE" id="PS50887"/>
    </source>
</evidence>
<evidence type="ECO:0000256" key="2">
    <source>
        <dbReference type="SAM" id="Phobius"/>
    </source>
</evidence>
<dbReference type="FunFam" id="3.30.70.270:FF:000001">
    <property type="entry name" value="Diguanylate cyclase domain protein"/>
    <property type="match status" value="1"/>
</dbReference>
<evidence type="ECO:0000313" key="5">
    <source>
        <dbReference type="Proteomes" id="UP000248132"/>
    </source>
</evidence>